<protein>
    <recommendedName>
        <fullName evidence="4">Stathmin</fullName>
    </recommendedName>
</protein>
<dbReference type="SUPFAM" id="SSF101494">
    <property type="entry name" value="Stathmin"/>
    <property type="match status" value="1"/>
</dbReference>
<dbReference type="PANTHER" id="PTHR10104:SF1">
    <property type="entry name" value="STATHMIN, ISOFORM D"/>
    <property type="match status" value="1"/>
</dbReference>
<evidence type="ECO:0008006" key="4">
    <source>
        <dbReference type="Google" id="ProtNLM"/>
    </source>
</evidence>
<dbReference type="Proteomes" id="UP001292094">
    <property type="component" value="Unassembled WGS sequence"/>
</dbReference>
<dbReference type="PANTHER" id="PTHR10104">
    <property type="entry name" value="STATHMIN"/>
    <property type="match status" value="1"/>
</dbReference>
<accession>A0AAE1U8Y6</accession>
<proteinExistence type="predicted"/>
<dbReference type="InterPro" id="IPR036002">
    <property type="entry name" value="Stathmin_sf"/>
</dbReference>
<feature type="coiled-coil region" evidence="1">
    <location>
        <begin position="63"/>
        <end position="108"/>
    </location>
</feature>
<evidence type="ECO:0000256" key="1">
    <source>
        <dbReference type="SAM" id="Coils"/>
    </source>
</evidence>
<dbReference type="InterPro" id="IPR000956">
    <property type="entry name" value="Stathmin_fam"/>
</dbReference>
<keyword evidence="1" id="KW-0175">Coiled coil</keyword>
<reference evidence="2" key="1">
    <citation type="submission" date="2023-11" db="EMBL/GenBank/DDBJ databases">
        <title>Genome assemblies of two species of porcelain crab, Petrolisthes cinctipes and Petrolisthes manimaculis (Anomura: Porcellanidae).</title>
        <authorList>
            <person name="Angst P."/>
        </authorList>
    </citation>
    <scope>NUCLEOTIDE SEQUENCE</scope>
    <source>
        <strain evidence="2">PB745_02</strain>
        <tissue evidence="2">Gill</tissue>
    </source>
</reference>
<dbReference type="GO" id="GO:0015631">
    <property type="term" value="F:tubulin binding"/>
    <property type="evidence" value="ECO:0007669"/>
    <property type="project" value="TreeGrafter"/>
</dbReference>
<evidence type="ECO:0000313" key="2">
    <source>
        <dbReference type="EMBL" id="KAK4314537.1"/>
    </source>
</evidence>
<sequence length="264" mass="30375">MCVIPVVGVVCRQCSVEMVAPVGTEIRCEKKSRGGISYEVILAEPSADKPLLPTSVSPKSMTAEEITQKLQQAEERRKLMEESRLATLEERISRLEEASRKREETNAAYIYATQAALEDKLNATSINREAYQNGLRAKIMDRLNNVDNVRKQLDAKTNDLRQTIEDKLRCAEENRTESIRKMCEKLKEHLEKRIKSKIVLASANRNTELMKKLENFRKQRHVLISVTYYFYAYHVTIHQTPCVQCFHTESSVTLLPDNDFVRIP</sequence>
<comment type="caution">
    <text evidence="2">The sequence shown here is derived from an EMBL/GenBank/DDBJ whole genome shotgun (WGS) entry which is preliminary data.</text>
</comment>
<dbReference type="AlphaFoldDB" id="A0AAE1U8Y6"/>
<dbReference type="GO" id="GO:0031110">
    <property type="term" value="P:regulation of microtubule polymerization or depolymerization"/>
    <property type="evidence" value="ECO:0007669"/>
    <property type="project" value="InterPro"/>
</dbReference>
<dbReference type="GO" id="GO:0043005">
    <property type="term" value="C:neuron projection"/>
    <property type="evidence" value="ECO:0007669"/>
    <property type="project" value="TreeGrafter"/>
</dbReference>
<gene>
    <name evidence="2" type="ORF">Pmani_014242</name>
</gene>
<organism evidence="2 3">
    <name type="scientific">Petrolisthes manimaculis</name>
    <dbReference type="NCBI Taxonomy" id="1843537"/>
    <lineage>
        <taxon>Eukaryota</taxon>
        <taxon>Metazoa</taxon>
        <taxon>Ecdysozoa</taxon>
        <taxon>Arthropoda</taxon>
        <taxon>Crustacea</taxon>
        <taxon>Multicrustacea</taxon>
        <taxon>Malacostraca</taxon>
        <taxon>Eumalacostraca</taxon>
        <taxon>Eucarida</taxon>
        <taxon>Decapoda</taxon>
        <taxon>Pleocyemata</taxon>
        <taxon>Anomura</taxon>
        <taxon>Galatheoidea</taxon>
        <taxon>Porcellanidae</taxon>
        <taxon>Petrolisthes</taxon>
    </lineage>
</organism>
<dbReference type="GO" id="GO:0007019">
    <property type="term" value="P:microtubule depolymerization"/>
    <property type="evidence" value="ECO:0007669"/>
    <property type="project" value="TreeGrafter"/>
</dbReference>
<dbReference type="PROSITE" id="PS51663">
    <property type="entry name" value="STATHMIN_3"/>
    <property type="match status" value="1"/>
</dbReference>
<dbReference type="GO" id="GO:0031175">
    <property type="term" value="P:neuron projection development"/>
    <property type="evidence" value="ECO:0007669"/>
    <property type="project" value="TreeGrafter"/>
</dbReference>
<dbReference type="Pfam" id="PF00836">
    <property type="entry name" value="Stathmin"/>
    <property type="match status" value="1"/>
</dbReference>
<name>A0AAE1U8Y6_9EUCA</name>
<dbReference type="GO" id="GO:0005737">
    <property type="term" value="C:cytoplasm"/>
    <property type="evidence" value="ECO:0007669"/>
    <property type="project" value="TreeGrafter"/>
</dbReference>
<evidence type="ECO:0000313" key="3">
    <source>
        <dbReference type="Proteomes" id="UP001292094"/>
    </source>
</evidence>
<dbReference type="EMBL" id="JAWZYT010001218">
    <property type="protein sequence ID" value="KAK4314537.1"/>
    <property type="molecule type" value="Genomic_DNA"/>
</dbReference>
<dbReference type="Gene3D" id="6.10.280.30">
    <property type="match status" value="1"/>
</dbReference>
<keyword evidence="3" id="KW-1185">Reference proteome</keyword>